<dbReference type="Gene3D" id="3.90.1590.10">
    <property type="entry name" value="glutathione-dependent formaldehyde- activating enzyme (gfa)"/>
    <property type="match status" value="1"/>
</dbReference>
<proteinExistence type="inferred from homology"/>
<dbReference type="PROSITE" id="PS51891">
    <property type="entry name" value="CENP_V_GFA"/>
    <property type="match status" value="1"/>
</dbReference>
<evidence type="ECO:0000256" key="3">
    <source>
        <dbReference type="ARBA" id="ARBA00022833"/>
    </source>
</evidence>
<dbReference type="SUPFAM" id="SSF51316">
    <property type="entry name" value="Mss4-like"/>
    <property type="match status" value="1"/>
</dbReference>
<evidence type="ECO:0000256" key="2">
    <source>
        <dbReference type="ARBA" id="ARBA00022723"/>
    </source>
</evidence>
<evidence type="ECO:0000256" key="4">
    <source>
        <dbReference type="ARBA" id="ARBA00023239"/>
    </source>
</evidence>
<dbReference type="InterPro" id="IPR006913">
    <property type="entry name" value="CENP-V/GFA"/>
</dbReference>
<dbReference type="Pfam" id="PF04828">
    <property type="entry name" value="GFA"/>
    <property type="match status" value="1"/>
</dbReference>
<dbReference type="PANTHER" id="PTHR33337">
    <property type="entry name" value="GFA DOMAIN-CONTAINING PROTEIN"/>
    <property type="match status" value="1"/>
</dbReference>
<dbReference type="Proteomes" id="UP000326565">
    <property type="component" value="Unassembled WGS sequence"/>
</dbReference>
<protein>
    <submittedName>
        <fullName evidence="6">Mss4-like protein</fullName>
    </submittedName>
</protein>
<comment type="similarity">
    <text evidence="1">Belongs to the Gfa family.</text>
</comment>
<dbReference type="PANTHER" id="PTHR33337:SF40">
    <property type="entry name" value="CENP-V_GFA DOMAIN-CONTAINING PROTEIN-RELATED"/>
    <property type="match status" value="1"/>
</dbReference>
<evidence type="ECO:0000313" key="7">
    <source>
        <dbReference type="Proteomes" id="UP000326565"/>
    </source>
</evidence>
<dbReference type="EMBL" id="ML732303">
    <property type="protein sequence ID" value="KAB8070407.1"/>
    <property type="molecule type" value="Genomic_DNA"/>
</dbReference>
<dbReference type="InterPro" id="IPR011057">
    <property type="entry name" value="Mss4-like_sf"/>
</dbReference>
<keyword evidence="3" id="KW-0862">Zinc</keyword>
<dbReference type="GO" id="GO:0016846">
    <property type="term" value="F:carbon-sulfur lyase activity"/>
    <property type="evidence" value="ECO:0007669"/>
    <property type="project" value="InterPro"/>
</dbReference>
<dbReference type="OrthoDB" id="6329284at2759"/>
<dbReference type="GO" id="GO:0046872">
    <property type="term" value="F:metal ion binding"/>
    <property type="evidence" value="ECO:0007669"/>
    <property type="project" value="UniProtKB-KW"/>
</dbReference>
<reference evidence="6 7" key="1">
    <citation type="submission" date="2019-04" db="EMBL/GenBank/DDBJ databases">
        <title>Friends and foes A comparative genomics study of 23 Aspergillus species from section Flavi.</title>
        <authorList>
            <consortium name="DOE Joint Genome Institute"/>
            <person name="Kjaerbolling I."/>
            <person name="Vesth T."/>
            <person name="Frisvad J.C."/>
            <person name="Nybo J.L."/>
            <person name="Theobald S."/>
            <person name="Kildgaard S."/>
            <person name="Isbrandt T."/>
            <person name="Kuo A."/>
            <person name="Sato A."/>
            <person name="Lyhne E.K."/>
            <person name="Kogle M.E."/>
            <person name="Wiebenga A."/>
            <person name="Kun R.S."/>
            <person name="Lubbers R.J."/>
            <person name="Makela M.R."/>
            <person name="Barry K."/>
            <person name="Chovatia M."/>
            <person name="Clum A."/>
            <person name="Daum C."/>
            <person name="Haridas S."/>
            <person name="He G."/>
            <person name="LaButti K."/>
            <person name="Lipzen A."/>
            <person name="Mondo S."/>
            <person name="Riley R."/>
            <person name="Salamov A."/>
            <person name="Simmons B.A."/>
            <person name="Magnuson J.K."/>
            <person name="Henrissat B."/>
            <person name="Mortensen U.H."/>
            <person name="Larsen T.O."/>
            <person name="Devries R.P."/>
            <person name="Grigoriev I.V."/>
            <person name="Machida M."/>
            <person name="Baker S.E."/>
            <person name="Andersen M.R."/>
        </authorList>
    </citation>
    <scope>NUCLEOTIDE SEQUENCE [LARGE SCALE GENOMIC DNA]</scope>
    <source>
        <strain evidence="6 7">CBS 151.66</strain>
    </source>
</reference>
<name>A0A5N5WRU6_9EURO</name>
<keyword evidence="7" id="KW-1185">Reference proteome</keyword>
<feature type="domain" description="CENP-V/GFA" evidence="5">
    <location>
        <begin position="11"/>
        <end position="136"/>
    </location>
</feature>
<organism evidence="6 7">
    <name type="scientific">Aspergillus leporis</name>
    <dbReference type="NCBI Taxonomy" id="41062"/>
    <lineage>
        <taxon>Eukaryota</taxon>
        <taxon>Fungi</taxon>
        <taxon>Dikarya</taxon>
        <taxon>Ascomycota</taxon>
        <taxon>Pezizomycotina</taxon>
        <taxon>Eurotiomycetes</taxon>
        <taxon>Eurotiomycetidae</taxon>
        <taxon>Eurotiales</taxon>
        <taxon>Aspergillaceae</taxon>
        <taxon>Aspergillus</taxon>
        <taxon>Aspergillus subgen. Circumdati</taxon>
    </lineage>
</organism>
<keyword evidence="4" id="KW-0456">Lyase</keyword>
<dbReference type="AlphaFoldDB" id="A0A5N5WRU6"/>
<keyword evidence="2" id="KW-0479">Metal-binding</keyword>
<evidence type="ECO:0000259" key="5">
    <source>
        <dbReference type="PROSITE" id="PS51891"/>
    </source>
</evidence>
<accession>A0A5N5WRU6</accession>
<gene>
    <name evidence="6" type="ORF">BDV29DRAFT_180931</name>
</gene>
<sequence>MATNIKHPSKITGGCLCGAVRYTVHFTGNSSWPPKSSSCQCTMCRKWTASLFPQMLSLASEQVTPELSTFQTYKEYRSSEKCLRGFCSECGSSLIFRSEETPKELHVFLGTIDEKWLIGEKVKGTEKLTERGVAFERDGGLGGILGTPSYVQIYYENAVPGVTDILGGGKKYLGDDSDWDGFD</sequence>
<evidence type="ECO:0000313" key="6">
    <source>
        <dbReference type="EMBL" id="KAB8070407.1"/>
    </source>
</evidence>
<evidence type="ECO:0000256" key="1">
    <source>
        <dbReference type="ARBA" id="ARBA00005495"/>
    </source>
</evidence>